<comment type="caution">
    <text evidence="1">The sequence shown here is derived from an EMBL/GenBank/DDBJ whole genome shotgun (WGS) entry which is preliminary data.</text>
</comment>
<evidence type="ECO:0000313" key="2">
    <source>
        <dbReference type="Proteomes" id="UP000177740"/>
    </source>
</evidence>
<dbReference type="Proteomes" id="UP000177740">
    <property type="component" value="Unassembled WGS sequence"/>
</dbReference>
<reference evidence="1 2" key="1">
    <citation type="journal article" date="2016" name="Nat. Commun.">
        <title>Thousands of microbial genomes shed light on interconnected biogeochemical processes in an aquifer system.</title>
        <authorList>
            <person name="Anantharaman K."/>
            <person name="Brown C.T."/>
            <person name="Hug L.A."/>
            <person name="Sharon I."/>
            <person name="Castelle C.J."/>
            <person name="Probst A.J."/>
            <person name="Thomas B.C."/>
            <person name="Singh A."/>
            <person name="Wilkins M.J."/>
            <person name="Karaoz U."/>
            <person name="Brodie E.L."/>
            <person name="Williams K.H."/>
            <person name="Hubbard S.S."/>
            <person name="Banfield J.F."/>
        </authorList>
    </citation>
    <scope>NUCLEOTIDE SEQUENCE [LARGE SCALE GENOMIC DNA]</scope>
</reference>
<evidence type="ECO:0000313" key="1">
    <source>
        <dbReference type="EMBL" id="OGZ26730.1"/>
    </source>
</evidence>
<protein>
    <submittedName>
        <fullName evidence="1">Uncharacterized protein</fullName>
    </submittedName>
</protein>
<accession>A0A1G2EN09</accession>
<name>A0A1G2EN09_9BACT</name>
<dbReference type="EMBL" id="MHMM01000017">
    <property type="protein sequence ID" value="OGZ26730.1"/>
    <property type="molecule type" value="Genomic_DNA"/>
</dbReference>
<organism evidence="1 2">
    <name type="scientific">Candidatus Nealsonbacteria bacterium RIFOXYB1_FULL_40_15</name>
    <dbReference type="NCBI Taxonomy" id="1801677"/>
    <lineage>
        <taxon>Bacteria</taxon>
        <taxon>Candidatus Nealsoniibacteriota</taxon>
    </lineage>
</organism>
<sequence>MVDVEKWEKMPLSVQMGNIGSEINRVIHWEKLGKKEEKENALWRALELLDLTINQTKSWELLRLREMICDKFLGENSYNISSDFFKNYFLQFYLIGKGLNPSGK</sequence>
<gene>
    <name evidence="1" type="ORF">A2365_02425</name>
</gene>
<dbReference type="AlphaFoldDB" id="A0A1G2EN09"/>
<proteinExistence type="predicted"/>
<dbReference type="STRING" id="1801677.A2365_02425"/>